<gene>
    <name evidence="2" type="ORF">A1O5_12332</name>
</gene>
<feature type="chain" id="PRO_5004932033" evidence="1">
    <location>
        <begin position="19"/>
        <end position="163"/>
    </location>
</feature>
<feature type="signal peptide" evidence="1">
    <location>
        <begin position="1"/>
        <end position="18"/>
    </location>
</feature>
<comment type="caution">
    <text evidence="2">The sequence shown here is derived from an EMBL/GenBank/DDBJ whole genome shotgun (WGS) entry which is preliminary data.</text>
</comment>
<evidence type="ECO:0000313" key="2">
    <source>
        <dbReference type="EMBL" id="EXJ57774.1"/>
    </source>
</evidence>
<organism evidence="2 3">
    <name type="scientific">Cladophialophora psammophila CBS 110553</name>
    <dbReference type="NCBI Taxonomy" id="1182543"/>
    <lineage>
        <taxon>Eukaryota</taxon>
        <taxon>Fungi</taxon>
        <taxon>Dikarya</taxon>
        <taxon>Ascomycota</taxon>
        <taxon>Pezizomycotina</taxon>
        <taxon>Eurotiomycetes</taxon>
        <taxon>Chaetothyriomycetidae</taxon>
        <taxon>Chaetothyriales</taxon>
        <taxon>Herpotrichiellaceae</taxon>
        <taxon>Cladophialophora</taxon>
    </lineage>
</organism>
<reference evidence="2 3" key="1">
    <citation type="submission" date="2013-03" db="EMBL/GenBank/DDBJ databases">
        <title>The Genome Sequence of Cladophialophora psammophila CBS 110553.</title>
        <authorList>
            <consortium name="The Broad Institute Genomics Platform"/>
            <person name="Cuomo C."/>
            <person name="de Hoog S."/>
            <person name="Gorbushina A."/>
            <person name="Walker B."/>
            <person name="Young S.K."/>
            <person name="Zeng Q."/>
            <person name="Gargeya S."/>
            <person name="Fitzgerald M."/>
            <person name="Haas B."/>
            <person name="Abouelleil A."/>
            <person name="Allen A.W."/>
            <person name="Alvarado L."/>
            <person name="Arachchi H.M."/>
            <person name="Berlin A.M."/>
            <person name="Chapman S.B."/>
            <person name="Gainer-Dewar J."/>
            <person name="Goldberg J."/>
            <person name="Griggs A."/>
            <person name="Gujja S."/>
            <person name="Hansen M."/>
            <person name="Howarth C."/>
            <person name="Imamovic A."/>
            <person name="Ireland A."/>
            <person name="Larimer J."/>
            <person name="McCowan C."/>
            <person name="Murphy C."/>
            <person name="Pearson M."/>
            <person name="Poon T.W."/>
            <person name="Priest M."/>
            <person name="Roberts A."/>
            <person name="Saif S."/>
            <person name="Shea T."/>
            <person name="Sisk P."/>
            <person name="Sykes S."/>
            <person name="Wortman J."/>
            <person name="Nusbaum C."/>
            <person name="Birren B."/>
        </authorList>
    </citation>
    <scope>NUCLEOTIDE SEQUENCE [LARGE SCALE GENOMIC DNA]</scope>
    <source>
        <strain evidence="2 3">CBS 110553</strain>
    </source>
</reference>
<evidence type="ECO:0000313" key="3">
    <source>
        <dbReference type="Proteomes" id="UP000019471"/>
    </source>
</evidence>
<keyword evidence="1" id="KW-0732">Signal</keyword>
<dbReference type="HOGENOM" id="CLU_1626864_0_0_1"/>
<dbReference type="GeneID" id="19197018"/>
<dbReference type="RefSeq" id="XP_007751091.1">
    <property type="nucleotide sequence ID" value="XM_007752901.1"/>
</dbReference>
<accession>W9WGY6</accession>
<dbReference type="AlphaFoldDB" id="W9WGY6"/>
<protein>
    <submittedName>
        <fullName evidence="2">Uncharacterized protein</fullName>
    </submittedName>
</protein>
<dbReference type="OrthoDB" id="5358398at2759"/>
<evidence type="ECO:0000256" key="1">
    <source>
        <dbReference type="SAM" id="SignalP"/>
    </source>
</evidence>
<dbReference type="PANTHER" id="PTHR38695">
    <property type="entry name" value="AMINO ACID PERMEASE_ SLC12A DOMAIN-CONTAINING PROTEIN"/>
    <property type="match status" value="1"/>
</dbReference>
<proteinExistence type="predicted"/>
<sequence length="163" mass="18060">MAFCIYVLMPILSGYAESQSIRPITDQMSVIEDFPMRRGVRPIIARHVVPQRQLSQIPDESTTFNAFYQKIENLLKIAPSLHETRGNILFLADQVTGNQPIVGELLREVAHSHKTGDHSLHVALPPKDCTLLALSPPSRSSGLSKAYSGEIFPDKKVIQAGWG</sequence>
<keyword evidence="3" id="KW-1185">Reference proteome</keyword>
<dbReference type="Proteomes" id="UP000019471">
    <property type="component" value="Unassembled WGS sequence"/>
</dbReference>
<name>W9WGY6_9EURO</name>
<dbReference type="InterPro" id="IPR048273">
    <property type="entry name" value="Luciferase"/>
</dbReference>
<dbReference type="PANTHER" id="PTHR38695:SF1">
    <property type="entry name" value="AMINO ACID PERMEASE_ SLC12A DOMAIN-CONTAINING PROTEIN"/>
    <property type="match status" value="1"/>
</dbReference>
<dbReference type="EMBL" id="AMGX01000033">
    <property type="protein sequence ID" value="EXJ57774.1"/>
    <property type="molecule type" value="Genomic_DNA"/>
</dbReference>